<dbReference type="InterPro" id="IPR029058">
    <property type="entry name" value="AB_hydrolase_fold"/>
</dbReference>
<reference evidence="5" key="1">
    <citation type="submission" date="2025-08" db="UniProtKB">
        <authorList>
            <consortium name="Ensembl"/>
        </authorList>
    </citation>
    <scope>IDENTIFICATION</scope>
</reference>
<keyword evidence="2" id="KW-0812">Transmembrane</keyword>
<dbReference type="InterPro" id="IPR050278">
    <property type="entry name" value="Serine_Prot_S9B/DPPIV"/>
</dbReference>
<dbReference type="STRING" id="409849.ENSPMGP00000028925"/>
<dbReference type="InterPro" id="IPR002469">
    <property type="entry name" value="Peptidase_S9B_N"/>
</dbReference>
<dbReference type="GO" id="GO:0006508">
    <property type="term" value="P:proteolysis"/>
    <property type="evidence" value="ECO:0007669"/>
    <property type="project" value="InterPro"/>
</dbReference>
<dbReference type="InterPro" id="IPR001375">
    <property type="entry name" value="Peptidase_S9_cat"/>
</dbReference>
<protein>
    <recommendedName>
        <fullName evidence="7">Inactive dipeptidyl peptidase 10-like</fullName>
    </recommendedName>
</protein>
<evidence type="ECO:0000259" key="3">
    <source>
        <dbReference type="Pfam" id="PF00326"/>
    </source>
</evidence>
<dbReference type="AlphaFoldDB" id="A0A3B4BKF7"/>
<feature type="compositionally biased region" description="Polar residues" evidence="1">
    <location>
        <begin position="1"/>
        <end position="17"/>
    </location>
</feature>
<evidence type="ECO:0000313" key="6">
    <source>
        <dbReference type="Proteomes" id="UP000261520"/>
    </source>
</evidence>
<keyword evidence="2" id="KW-1133">Transmembrane helix</keyword>
<sequence length="705" mass="78783">MIATTQQNMTTELQDLGSSDGPPRNWKGIGIAMVVILAVMSLVILSVILLTPESHLLLRSHLTMEDIESEEFKVHDPSVVWLNNEVGLRTREGHVLSFSLNSNITTALLDNCSLRFQVSADMRFVLLAYDIRPVFTQSFTASYAIYNVASEKAALQYASWGPQGNQLEILLTYVAHWWSEDGARLAYLTINNSATPAMEIPHFLGSLYPSNIFFPYPKAGSNIPSVSLFVVNLYGPAHTLEMLAPDSLKSDSYISMVTWISSTRLAVRWLNRAQNQSVLCVCEATTGACSEDLPLFSSEGPVFYTILPAKQGASGEFHHIANLSAQPATPTVPPRFLTSGNWDVTSLCALDEKAAKYFLSTEESRQSRHLYVELDGVFQRQCITCKLIDGCQFFKAVFSPNNTHFILYCLPGIPRVTVHNTKDPSYVLLEDNSPLAKALEDKHLPETVFKTISTENNLHLKLSLPQGYEANLYPLLIMDSIPGSAWVTEEFEVTWPQVLVSAHSVALAWVEGRSIRGQKTTAVDPRKIGSLRVKDHLAAVWLMQLPFIDDRRMALYGKAFGGYLTLKMLAATDNLFQCAAAVAPVTDFRLYAAFSERYLGLPAKEEHAYSMASLLGEINKLKDENFLIVHGTADRVHFQHSAELLSRLVKVEANYSLQLYPDEGHVLKDPRSVVHFQRTVVNYLHTCLQHSIYPEPEEEEEEEDD</sequence>
<dbReference type="Gene3D" id="2.140.10.30">
    <property type="entry name" value="Dipeptidylpeptidase IV, N-terminal domain"/>
    <property type="match status" value="2"/>
</dbReference>
<dbReference type="Ensembl" id="ENSPMGT00000030793.1">
    <property type="protein sequence ID" value="ENSPMGP00000028925.1"/>
    <property type="gene ID" value="ENSPMGG00000023281.1"/>
</dbReference>
<name>A0A3B4BKF7_9GOBI</name>
<dbReference type="SUPFAM" id="SSF53474">
    <property type="entry name" value="alpha/beta-Hydrolases"/>
    <property type="match status" value="1"/>
</dbReference>
<feature type="region of interest" description="Disordered" evidence="1">
    <location>
        <begin position="1"/>
        <end position="20"/>
    </location>
</feature>
<accession>A0A3B4BKF7</accession>
<evidence type="ECO:0000256" key="2">
    <source>
        <dbReference type="SAM" id="Phobius"/>
    </source>
</evidence>
<dbReference type="PANTHER" id="PTHR11731">
    <property type="entry name" value="PROTEASE FAMILY S9B,C DIPEPTIDYL-PEPTIDASE IV-RELATED"/>
    <property type="match status" value="1"/>
</dbReference>
<feature type="transmembrane region" description="Helical" evidence="2">
    <location>
        <begin position="29"/>
        <end position="50"/>
    </location>
</feature>
<dbReference type="Gene3D" id="3.40.50.1820">
    <property type="entry name" value="alpha/beta hydrolase"/>
    <property type="match status" value="1"/>
</dbReference>
<organism evidence="5 6">
    <name type="scientific">Periophthalmus magnuspinnatus</name>
    <dbReference type="NCBI Taxonomy" id="409849"/>
    <lineage>
        <taxon>Eukaryota</taxon>
        <taxon>Metazoa</taxon>
        <taxon>Chordata</taxon>
        <taxon>Craniata</taxon>
        <taxon>Vertebrata</taxon>
        <taxon>Euteleostomi</taxon>
        <taxon>Actinopterygii</taxon>
        <taxon>Neopterygii</taxon>
        <taxon>Teleostei</taxon>
        <taxon>Neoteleostei</taxon>
        <taxon>Acanthomorphata</taxon>
        <taxon>Gobiaria</taxon>
        <taxon>Gobiiformes</taxon>
        <taxon>Gobioidei</taxon>
        <taxon>Gobiidae</taxon>
        <taxon>Oxudercinae</taxon>
        <taxon>Periophthalmus</taxon>
    </lineage>
</organism>
<dbReference type="Proteomes" id="UP000261520">
    <property type="component" value="Unplaced"/>
</dbReference>
<dbReference type="GO" id="GO:0008076">
    <property type="term" value="C:voltage-gated potassium channel complex"/>
    <property type="evidence" value="ECO:0007669"/>
    <property type="project" value="TreeGrafter"/>
</dbReference>
<keyword evidence="6" id="KW-1185">Reference proteome</keyword>
<dbReference type="GO" id="GO:1901379">
    <property type="term" value="P:regulation of potassium ion transmembrane transport"/>
    <property type="evidence" value="ECO:0007669"/>
    <property type="project" value="TreeGrafter"/>
</dbReference>
<dbReference type="Pfam" id="PF00930">
    <property type="entry name" value="DPPIV_N"/>
    <property type="match status" value="1"/>
</dbReference>
<dbReference type="SUPFAM" id="SSF82171">
    <property type="entry name" value="DPP6 N-terminal domain-like"/>
    <property type="match status" value="1"/>
</dbReference>
<reference evidence="5" key="2">
    <citation type="submission" date="2025-09" db="UniProtKB">
        <authorList>
            <consortium name="Ensembl"/>
        </authorList>
    </citation>
    <scope>IDENTIFICATION</scope>
</reference>
<evidence type="ECO:0000259" key="4">
    <source>
        <dbReference type="Pfam" id="PF00930"/>
    </source>
</evidence>
<feature type="domain" description="Peptidase S9 prolyl oligopeptidase catalytic" evidence="3">
    <location>
        <begin position="507"/>
        <end position="690"/>
    </location>
</feature>
<feature type="domain" description="Dipeptidylpeptidase IV N-terminal" evidence="4">
    <location>
        <begin position="168"/>
        <end position="409"/>
    </location>
</feature>
<evidence type="ECO:0000313" key="5">
    <source>
        <dbReference type="Ensembl" id="ENSPMGP00000028925.1"/>
    </source>
</evidence>
<proteinExistence type="predicted"/>
<keyword evidence="2" id="KW-0472">Membrane</keyword>
<evidence type="ECO:0000256" key="1">
    <source>
        <dbReference type="SAM" id="MobiDB-lite"/>
    </source>
</evidence>
<dbReference type="Pfam" id="PF00326">
    <property type="entry name" value="Peptidase_S9"/>
    <property type="match status" value="1"/>
</dbReference>
<dbReference type="PANTHER" id="PTHR11731:SF97">
    <property type="entry name" value="INACTIVE DIPEPTIDYL PEPTIDASE 10-LIKE"/>
    <property type="match status" value="1"/>
</dbReference>
<dbReference type="GO" id="GO:0008236">
    <property type="term" value="F:serine-type peptidase activity"/>
    <property type="evidence" value="ECO:0007669"/>
    <property type="project" value="InterPro"/>
</dbReference>
<evidence type="ECO:0008006" key="7">
    <source>
        <dbReference type="Google" id="ProtNLM"/>
    </source>
</evidence>